<gene>
    <name evidence="1" type="ORF">NE857_13175</name>
</gene>
<protein>
    <submittedName>
        <fullName evidence="1">Uncharacterized protein</fullName>
    </submittedName>
</protein>
<sequence length="217" mass="24043">MDTEVVQERGPRLGRWAAVGVGVLALATTGAGNPPMEVDPWETLEYEGSGDTVLMVDQHDDPRIATVTYDGERHFSVWAVDPRGENQDLLVNTTGRYEGTVLYNVLVGEELAALDISATGPWRIELKPLADTDEWGEGEDSYSGTGDDVVWLMWEPEGFSVLDISHSGERHFSVWAYADQDRDLLVNTRGDYEGQARLPAGSFLLEISAEGDWRIDR</sequence>
<keyword evidence="2" id="KW-1185">Reference proteome</keyword>
<organism evidence="1 2">
    <name type="scientific">Nocardiopsis exhalans</name>
    <dbReference type="NCBI Taxonomy" id="163604"/>
    <lineage>
        <taxon>Bacteria</taxon>
        <taxon>Bacillati</taxon>
        <taxon>Actinomycetota</taxon>
        <taxon>Actinomycetes</taxon>
        <taxon>Streptosporangiales</taxon>
        <taxon>Nocardiopsidaceae</taxon>
        <taxon>Nocardiopsis</taxon>
    </lineage>
</organism>
<evidence type="ECO:0000313" key="1">
    <source>
        <dbReference type="EMBL" id="USY22473.1"/>
    </source>
</evidence>
<dbReference type="Proteomes" id="UP001055940">
    <property type="component" value="Chromosome"/>
</dbReference>
<dbReference type="RefSeq" id="WP_254421246.1">
    <property type="nucleotide sequence ID" value="NZ_BAAAJB010000067.1"/>
</dbReference>
<name>A0ABY5DG63_9ACTN</name>
<reference evidence="1" key="1">
    <citation type="submission" date="2022-06" db="EMBL/GenBank/DDBJ databases">
        <authorList>
            <person name="Ping M."/>
        </authorList>
    </citation>
    <scope>NUCLEOTIDE SEQUENCE</scope>
    <source>
        <strain evidence="1">JCM11759T</strain>
    </source>
</reference>
<accession>A0ABY5DG63</accession>
<evidence type="ECO:0000313" key="2">
    <source>
        <dbReference type="Proteomes" id="UP001055940"/>
    </source>
</evidence>
<proteinExistence type="predicted"/>
<dbReference type="EMBL" id="CP099837">
    <property type="protein sequence ID" value="USY22473.1"/>
    <property type="molecule type" value="Genomic_DNA"/>
</dbReference>